<dbReference type="InParanoid" id="A0A166BVU2"/>
<dbReference type="AlphaFoldDB" id="A0A166BVU2"/>
<gene>
    <name evidence="1" type="ORF">EXIGLDRAFT_828336</name>
</gene>
<dbReference type="Proteomes" id="UP000077266">
    <property type="component" value="Unassembled WGS sequence"/>
</dbReference>
<evidence type="ECO:0000313" key="2">
    <source>
        <dbReference type="Proteomes" id="UP000077266"/>
    </source>
</evidence>
<sequence>MNNLPRTIRLYYGVKEATIPFPNSFLDCCAYAVEKFGITLGVDLALFNIVYNGPETETTHSALQPDDCANLALSKHPDVVVRLVQEVKMTEARSFDPAWLAAPEELDGPECAPVDPNELIPISVSLPWNHHTYGLRVRRSDEAHVVLERIAKAYPHIAPRKEDIFLEHDLRVVLPGETFDDIGAYYADHDFYVYTYAPYMQS</sequence>
<protein>
    <submittedName>
        <fullName evidence="1">Uncharacterized protein</fullName>
    </submittedName>
</protein>
<accession>A0A166BVU2</accession>
<organism evidence="1 2">
    <name type="scientific">Exidia glandulosa HHB12029</name>
    <dbReference type="NCBI Taxonomy" id="1314781"/>
    <lineage>
        <taxon>Eukaryota</taxon>
        <taxon>Fungi</taxon>
        <taxon>Dikarya</taxon>
        <taxon>Basidiomycota</taxon>
        <taxon>Agaricomycotina</taxon>
        <taxon>Agaricomycetes</taxon>
        <taxon>Auriculariales</taxon>
        <taxon>Exidiaceae</taxon>
        <taxon>Exidia</taxon>
    </lineage>
</organism>
<name>A0A166BVU2_EXIGL</name>
<proteinExistence type="predicted"/>
<keyword evidence="2" id="KW-1185">Reference proteome</keyword>
<evidence type="ECO:0000313" key="1">
    <source>
        <dbReference type="EMBL" id="KZW04470.1"/>
    </source>
</evidence>
<reference evidence="1 2" key="1">
    <citation type="journal article" date="2016" name="Mol. Biol. Evol.">
        <title>Comparative Genomics of Early-Diverging Mushroom-Forming Fungi Provides Insights into the Origins of Lignocellulose Decay Capabilities.</title>
        <authorList>
            <person name="Nagy L.G."/>
            <person name="Riley R."/>
            <person name="Tritt A."/>
            <person name="Adam C."/>
            <person name="Daum C."/>
            <person name="Floudas D."/>
            <person name="Sun H."/>
            <person name="Yadav J.S."/>
            <person name="Pangilinan J."/>
            <person name="Larsson K.H."/>
            <person name="Matsuura K."/>
            <person name="Barry K."/>
            <person name="Labutti K."/>
            <person name="Kuo R."/>
            <person name="Ohm R.A."/>
            <person name="Bhattacharya S.S."/>
            <person name="Shirouzu T."/>
            <person name="Yoshinaga Y."/>
            <person name="Martin F.M."/>
            <person name="Grigoriev I.V."/>
            <person name="Hibbett D.S."/>
        </authorList>
    </citation>
    <scope>NUCLEOTIDE SEQUENCE [LARGE SCALE GENOMIC DNA]</scope>
    <source>
        <strain evidence="1 2">HHB12029</strain>
    </source>
</reference>
<dbReference type="EMBL" id="KV425882">
    <property type="protein sequence ID" value="KZW04470.1"/>
    <property type="molecule type" value="Genomic_DNA"/>
</dbReference>